<dbReference type="Gene3D" id="1.10.10.10">
    <property type="entry name" value="Winged helix-like DNA-binding domain superfamily/Winged helix DNA-binding domain"/>
    <property type="match status" value="1"/>
</dbReference>
<dbReference type="GO" id="GO:0000160">
    <property type="term" value="P:phosphorelay signal transduction system"/>
    <property type="evidence" value="ECO:0007669"/>
    <property type="project" value="InterPro"/>
</dbReference>
<dbReference type="SUPFAM" id="SSF46894">
    <property type="entry name" value="C-terminal effector domain of the bipartite response regulators"/>
    <property type="match status" value="1"/>
</dbReference>
<dbReference type="PROSITE" id="PS51755">
    <property type="entry name" value="OMPR_PHOB"/>
    <property type="match status" value="1"/>
</dbReference>
<dbReference type="GO" id="GO:0006355">
    <property type="term" value="P:regulation of DNA-templated transcription"/>
    <property type="evidence" value="ECO:0007669"/>
    <property type="project" value="InterPro"/>
</dbReference>
<dbReference type="InterPro" id="IPR001867">
    <property type="entry name" value="OmpR/PhoB-type_DNA-bd"/>
</dbReference>
<feature type="DNA-binding region" description="OmpR/PhoB-type" evidence="2">
    <location>
        <begin position="177"/>
        <end position="277"/>
    </location>
</feature>
<keyword evidence="1 2" id="KW-0238">DNA-binding</keyword>
<dbReference type="InterPro" id="IPR016032">
    <property type="entry name" value="Sig_transdc_resp-reg_C-effctor"/>
</dbReference>
<evidence type="ECO:0000256" key="1">
    <source>
        <dbReference type="ARBA" id="ARBA00023125"/>
    </source>
</evidence>
<evidence type="ECO:0000259" key="3">
    <source>
        <dbReference type="PROSITE" id="PS51755"/>
    </source>
</evidence>
<feature type="domain" description="OmpR/PhoB-type" evidence="3">
    <location>
        <begin position="177"/>
        <end position="277"/>
    </location>
</feature>
<dbReference type="Proteomes" id="UP000326780">
    <property type="component" value="Chromosome"/>
</dbReference>
<evidence type="ECO:0000313" key="5">
    <source>
        <dbReference type="Proteomes" id="UP000326780"/>
    </source>
</evidence>
<reference evidence="4 5" key="1">
    <citation type="submission" date="2019-10" db="EMBL/GenBank/DDBJ databases">
        <title>Complete genome sequence of Variovorax paradoxus 5C-2.</title>
        <authorList>
            <person name="Gogoleva N.E."/>
            <person name="Balkin A.S."/>
        </authorList>
    </citation>
    <scope>NUCLEOTIDE SEQUENCE [LARGE SCALE GENOMIC DNA]</scope>
    <source>
        <strain evidence="4 5">5C-2</strain>
    </source>
</reference>
<dbReference type="SMART" id="SM00862">
    <property type="entry name" value="Trans_reg_C"/>
    <property type="match status" value="1"/>
</dbReference>
<evidence type="ECO:0000256" key="2">
    <source>
        <dbReference type="PROSITE-ProRule" id="PRU01091"/>
    </source>
</evidence>
<dbReference type="InterPro" id="IPR036388">
    <property type="entry name" value="WH-like_DNA-bd_sf"/>
</dbReference>
<organism evidence="4 5">
    <name type="scientific">Variovorax paradoxus</name>
    <dbReference type="NCBI Taxonomy" id="34073"/>
    <lineage>
        <taxon>Bacteria</taxon>
        <taxon>Pseudomonadati</taxon>
        <taxon>Pseudomonadota</taxon>
        <taxon>Betaproteobacteria</taxon>
        <taxon>Burkholderiales</taxon>
        <taxon>Comamonadaceae</taxon>
        <taxon>Variovorax</taxon>
    </lineage>
</organism>
<dbReference type="GO" id="GO:0003677">
    <property type="term" value="F:DNA binding"/>
    <property type="evidence" value="ECO:0007669"/>
    <property type="project" value="UniProtKB-UniRule"/>
</dbReference>
<dbReference type="EMBL" id="CP045644">
    <property type="protein sequence ID" value="QFZ81851.1"/>
    <property type="molecule type" value="Genomic_DNA"/>
</dbReference>
<sequence length="286" mass="32147">MKALRAPRKQPRFLASSFTITGLLRCDSSLPFEIDHPMTLEGKLSLALLDNSSSRSILLQERLRTMGHRPITFSSIGELLSTLSRGTRFDLLLAAPDAMGSESLLTVCWVLGMPALPITAQGEPDVVALPSYFEEIPLPSGGISFDLRRISNEALVQHMHTLYMEQDTGTVARQSAPDRWTWGEYRFVDGNNTVLHRDREISLQPRQFSFALELFRNLGNVLTRSWLMSSVWKLPPERPVTRSLDACATNVRRKLLLQRENGFVLRAVYGQGYQLVPVSSPAGYRM</sequence>
<evidence type="ECO:0000313" key="4">
    <source>
        <dbReference type="EMBL" id="QFZ81851.1"/>
    </source>
</evidence>
<proteinExistence type="predicted"/>
<dbReference type="AlphaFoldDB" id="A0A5Q0LWY2"/>
<protein>
    <recommendedName>
        <fullName evidence="3">OmpR/PhoB-type domain-containing protein</fullName>
    </recommendedName>
</protein>
<accession>A0A5Q0LWY2</accession>
<name>A0A5Q0LWY2_VARPD</name>
<gene>
    <name evidence="4" type="ORF">GFK26_03210</name>
</gene>
<dbReference type="Pfam" id="PF00486">
    <property type="entry name" value="Trans_reg_C"/>
    <property type="match status" value="1"/>
</dbReference>